<protein>
    <submittedName>
        <fullName evidence="1">Uncharacterized protein</fullName>
    </submittedName>
</protein>
<dbReference type="AlphaFoldDB" id="A0AAD1ZZP3"/>
<reference evidence="1" key="1">
    <citation type="submission" date="2023-05" db="EMBL/GenBank/DDBJ databases">
        <authorList>
            <person name="Huff M."/>
        </authorList>
    </citation>
    <scope>NUCLEOTIDE SEQUENCE</scope>
</reference>
<keyword evidence="2" id="KW-1185">Reference proteome</keyword>
<organism evidence="1 2">
    <name type="scientific">Fraxinus pennsylvanica</name>
    <dbReference type="NCBI Taxonomy" id="56036"/>
    <lineage>
        <taxon>Eukaryota</taxon>
        <taxon>Viridiplantae</taxon>
        <taxon>Streptophyta</taxon>
        <taxon>Embryophyta</taxon>
        <taxon>Tracheophyta</taxon>
        <taxon>Spermatophyta</taxon>
        <taxon>Magnoliopsida</taxon>
        <taxon>eudicotyledons</taxon>
        <taxon>Gunneridae</taxon>
        <taxon>Pentapetalae</taxon>
        <taxon>asterids</taxon>
        <taxon>lamiids</taxon>
        <taxon>Lamiales</taxon>
        <taxon>Oleaceae</taxon>
        <taxon>Oleeae</taxon>
        <taxon>Fraxinus</taxon>
    </lineage>
</organism>
<evidence type="ECO:0000313" key="2">
    <source>
        <dbReference type="Proteomes" id="UP000834106"/>
    </source>
</evidence>
<proteinExistence type="predicted"/>
<name>A0AAD1ZZP3_9LAMI</name>
<accession>A0AAD1ZZP3</accession>
<sequence length="176" mass="19314">MEATVIGSGRRRGRKRKIRDVENVTVDRDGKAKIMETRMNYEDGDYEDLESGELKVLLVADSKVIGEWLERKKKLDELLLSKDPTNGGVGAIEVEEVQEKAIICADGDSSSDSCEDAQEQNVSLEEEAHVVPPPELPPSSGHIGVPEDAILKGSHLKVQSFHQSARGAWIGVCLIH</sequence>
<dbReference type="Proteomes" id="UP000834106">
    <property type="component" value="Chromosome 16"/>
</dbReference>
<gene>
    <name evidence="1" type="ORF">FPE_LOCUS25784</name>
</gene>
<dbReference type="EMBL" id="OU503051">
    <property type="protein sequence ID" value="CAI9778354.1"/>
    <property type="molecule type" value="Genomic_DNA"/>
</dbReference>
<evidence type="ECO:0000313" key="1">
    <source>
        <dbReference type="EMBL" id="CAI9778354.1"/>
    </source>
</evidence>